<accession>A0ABT7T720</accession>
<gene>
    <name evidence="2" type="ORF">QUG92_09645</name>
</gene>
<organism evidence="2 3">
    <name type="scientific">Curtobacterium citri</name>
    <dbReference type="NCBI Taxonomy" id="3055139"/>
    <lineage>
        <taxon>Bacteria</taxon>
        <taxon>Bacillati</taxon>
        <taxon>Actinomycetota</taxon>
        <taxon>Actinomycetes</taxon>
        <taxon>Micrococcales</taxon>
        <taxon>Microbacteriaceae</taxon>
        <taxon>Curtobacterium</taxon>
    </lineage>
</organism>
<feature type="region of interest" description="Disordered" evidence="1">
    <location>
        <begin position="66"/>
        <end position="90"/>
    </location>
</feature>
<reference evidence="2 3" key="1">
    <citation type="submission" date="2023-06" db="EMBL/GenBank/DDBJ databases">
        <authorList>
            <person name="Feng G."/>
            <person name="Li J."/>
            <person name="Zhu H."/>
        </authorList>
    </citation>
    <scope>NUCLEOTIDE SEQUENCE [LARGE SCALE GENOMIC DNA]</scope>
    <source>
        <strain evidence="2 3">RHCKG23</strain>
    </source>
</reference>
<dbReference type="RefSeq" id="WP_289458847.1">
    <property type="nucleotide sequence ID" value="NZ_JAUCML010000005.1"/>
</dbReference>
<evidence type="ECO:0000313" key="3">
    <source>
        <dbReference type="Proteomes" id="UP001237823"/>
    </source>
</evidence>
<evidence type="ECO:0000256" key="1">
    <source>
        <dbReference type="SAM" id="MobiDB-lite"/>
    </source>
</evidence>
<comment type="caution">
    <text evidence="2">The sequence shown here is derived from an EMBL/GenBank/DDBJ whole genome shotgun (WGS) entry which is preliminary data.</text>
</comment>
<evidence type="ECO:0000313" key="2">
    <source>
        <dbReference type="EMBL" id="MDM7885368.1"/>
    </source>
</evidence>
<name>A0ABT7T720_9MICO</name>
<keyword evidence="3" id="KW-1185">Reference proteome</keyword>
<sequence>MSLAVARSCLVGTAGVLALVGVVADLPGSGRAALLVAGGWCALLDVVVVRSDRRASTGPPVVLVDPVTEPSEGSGVRDHGGSVPDPNPAPGPGILLGRRDDGHAVRVATDPAAPCHVVVVGTGALAEGVFTALRAQLDDGAATGSAPDNVVRAASGAGVPGPPSTPLPPGTAVAVRLDGGGRPRTTVVLVPGLHLLPRRWDHLVEVTRHGCRTQDHHHDDGPTPIDPVLPLLVPGSATP</sequence>
<dbReference type="Proteomes" id="UP001237823">
    <property type="component" value="Unassembled WGS sequence"/>
</dbReference>
<protein>
    <submittedName>
        <fullName evidence="2">Uncharacterized protein</fullName>
    </submittedName>
</protein>
<dbReference type="EMBL" id="JAUCML010000005">
    <property type="protein sequence ID" value="MDM7885368.1"/>
    <property type="molecule type" value="Genomic_DNA"/>
</dbReference>
<proteinExistence type="predicted"/>